<reference evidence="2 3" key="1">
    <citation type="submission" date="2018-06" db="EMBL/GenBank/DDBJ databases">
        <title>Complete genome of Desulfovibrio marinus P48SEP.</title>
        <authorList>
            <person name="Crispim J.S."/>
            <person name="Vidigal P.M.P."/>
            <person name="Silva L.C.F."/>
            <person name="Araujo L.C."/>
            <person name="Laguardia C.N."/>
            <person name="Dias R.S."/>
            <person name="Sousa M.P."/>
            <person name="Paula S.O."/>
            <person name="Silva C."/>
        </authorList>
    </citation>
    <scope>NUCLEOTIDE SEQUENCE [LARGE SCALE GENOMIC DNA]</scope>
    <source>
        <strain evidence="2 3">P48SEP</strain>
    </source>
</reference>
<dbReference type="PANTHER" id="PTHR35340">
    <property type="entry name" value="PQQ ENZYME REPEAT PROTEIN-RELATED"/>
    <property type="match status" value="1"/>
</dbReference>
<sequence length="626" mass="71670">MSNKVTYTCEEHLITQQNRAEATFLKAFEEARPGLDDAHVIVNPYLINPLSALILFNTDAETEVTLTVHGKRYAREDITHTFTKATTHIIPVLGLYENHDTRVTVALSNGQSRIFTITSEPLPEDVCRCLNIQTSMDYFGNDFMFLTPAGKNLPTAYDYRGNIRWLLTINTMFDIKRLANGNIMTGSHRFCRMPYNATGLVELSLLGKIYKEFRMPGNYHHDHFEMEDGNILALTQDFTTDTVEDMIALLDRETGEVLRTWDYKDFLPQDVAGSGSQDAHDWFHNNALWYDKRNNTITISGRHQDAVVNFDYDTSKLNWILGDPEGWPQEMVDKYFFTPVGDVENFDWQYEQHACVVCPDGDIMMFDNGQYRAKSKEKYIKNQDNFSRGVRYRIDTEKMEIEQVWQYGKELGQEFFSPYICNVEYYDEGHYMVHSGGIGRENGYASDSLGAFLDMKAPGVELRSITVEEKDGVVLYEMEVEGNFYRAEKLPPYHDGENIAFGEGKLVGQLDVTPTFDTIPDVKEVDELTPVERQIVIEEDEDRFVFHGLFERGSLAMVVLQGEEETRGYFLNTAATHHLAMCSGAFLEDDDRMLKINISKNGLAGKYDIKVIVDDAMYQTGVTIYC</sequence>
<dbReference type="RefSeq" id="WP_144234393.1">
    <property type="nucleotide sequence ID" value="NZ_QMIF01000002.1"/>
</dbReference>
<dbReference type="GO" id="GO:0004062">
    <property type="term" value="F:aryl sulfotransferase activity"/>
    <property type="evidence" value="ECO:0007669"/>
    <property type="project" value="InterPro"/>
</dbReference>
<organism evidence="2 3">
    <name type="scientific">Oceanidesulfovibrio marinus</name>
    <dbReference type="NCBI Taxonomy" id="370038"/>
    <lineage>
        <taxon>Bacteria</taxon>
        <taxon>Pseudomonadati</taxon>
        <taxon>Thermodesulfobacteriota</taxon>
        <taxon>Desulfovibrionia</taxon>
        <taxon>Desulfovibrionales</taxon>
        <taxon>Desulfovibrionaceae</taxon>
        <taxon>Oceanidesulfovibrio</taxon>
    </lineage>
</organism>
<dbReference type="InterPro" id="IPR038477">
    <property type="entry name" value="ASST_N_sf"/>
</dbReference>
<name>A0A6P1ZK21_9BACT</name>
<dbReference type="PANTHER" id="PTHR35340:SF10">
    <property type="entry name" value="CYTOPLASMIC PROTEIN"/>
    <property type="match status" value="1"/>
</dbReference>
<evidence type="ECO:0000259" key="1">
    <source>
        <dbReference type="Pfam" id="PF17425"/>
    </source>
</evidence>
<dbReference type="OrthoDB" id="264813at2"/>
<dbReference type="InterPro" id="IPR035391">
    <property type="entry name" value="Arylsulfotran_N"/>
</dbReference>
<dbReference type="SUPFAM" id="SSF50969">
    <property type="entry name" value="YVTN repeat-like/Quinoprotein amine dehydrogenase"/>
    <property type="match status" value="1"/>
</dbReference>
<protein>
    <submittedName>
        <fullName evidence="2">Aryl sulfotransferase</fullName>
    </submittedName>
</protein>
<dbReference type="InterPro" id="IPR053143">
    <property type="entry name" value="Arylsulfate_ST"/>
</dbReference>
<proteinExistence type="predicted"/>
<accession>A0A6P1ZK21</accession>
<dbReference type="AlphaFoldDB" id="A0A6P1ZK21"/>
<comment type="caution">
    <text evidence="2">The sequence shown here is derived from an EMBL/GenBank/DDBJ whole genome shotgun (WGS) entry which is preliminary data.</text>
</comment>
<dbReference type="InterPro" id="IPR010262">
    <property type="entry name" value="Arylsulfotransferase_bact"/>
</dbReference>
<dbReference type="Gene3D" id="2.60.40.3100">
    <property type="entry name" value="Arylsulphate sulphotransferase monomer, N-terminal domain"/>
    <property type="match status" value="1"/>
</dbReference>
<dbReference type="InterPro" id="IPR011044">
    <property type="entry name" value="Quino_amine_DH_bsu"/>
</dbReference>
<keyword evidence="2" id="KW-0808">Transferase</keyword>
<evidence type="ECO:0000313" key="2">
    <source>
        <dbReference type="EMBL" id="TVM36061.1"/>
    </source>
</evidence>
<evidence type="ECO:0000313" key="3">
    <source>
        <dbReference type="Proteomes" id="UP000434052"/>
    </source>
</evidence>
<feature type="domain" description="Arylsulfotransferase N-terminal" evidence="1">
    <location>
        <begin position="40"/>
        <end position="112"/>
    </location>
</feature>
<dbReference type="Pfam" id="PF17425">
    <property type="entry name" value="Arylsulfotran_N"/>
    <property type="match status" value="1"/>
</dbReference>
<dbReference type="Pfam" id="PF05935">
    <property type="entry name" value="Arylsulfotrans"/>
    <property type="match status" value="1"/>
</dbReference>
<gene>
    <name evidence="2" type="ORF">DQK91_05300</name>
</gene>
<dbReference type="EMBL" id="QMIF01000002">
    <property type="protein sequence ID" value="TVM36061.1"/>
    <property type="molecule type" value="Genomic_DNA"/>
</dbReference>
<dbReference type="Proteomes" id="UP000434052">
    <property type="component" value="Unassembled WGS sequence"/>
</dbReference>